<dbReference type="GO" id="GO:0016020">
    <property type="term" value="C:membrane"/>
    <property type="evidence" value="ECO:0007669"/>
    <property type="project" value="InterPro"/>
</dbReference>
<dbReference type="Gene3D" id="3.40.50.510">
    <property type="entry name" value="Phosphotransferase system, mannose-type IIA component"/>
    <property type="match status" value="1"/>
</dbReference>
<evidence type="ECO:0000259" key="2">
    <source>
        <dbReference type="PROSITE" id="PS51096"/>
    </source>
</evidence>
<dbReference type="SUPFAM" id="SSF53062">
    <property type="entry name" value="PTS system fructose IIA component-like"/>
    <property type="match status" value="1"/>
</dbReference>
<feature type="domain" description="PRD" evidence="3">
    <location>
        <begin position="1"/>
        <end position="100"/>
    </location>
</feature>
<dbReference type="GO" id="GO:0006355">
    <property type="term" value="P:regulation of DNA-templated transcription"/>
    <property type="evidence" value="ECO:0007669"/>
    <property type="project" value="InterPro"/>
</dbReference>
<evidence type="ECO:0000313" key="4">
    <source>
        <dbReference type="EMBL" id="GCF93831.1"/>
    </source>
</evidence>
<proteinExistence type="predicted"/>
<dbReference type="InterPro" id="IPR036662">
    <property type="entry name" value="PTS_EIIA_man-typ_sf"/>
</dbReference>
<dbReference type="RefSeq" id="WP_227873770.1">
    <property type="nucleotide sequence ID" value="NZ_BJCC01000013.1"/>
</dbReference>
<dbReference type="PROSITE" id="PS51372">
    <property type="entry name" value="PRD_2"/>
    <property type="match status" value="2"/>
</dbReference>
<feature type="domain" description="PTS EIIA type-4" evidence="2">
    <location>
        <begin position="101"/>
        <end position="236"/>
    </location>
</feature>
<dbReference type="InterPro" id="IPR011608">
    <property type="entry name" value="PRD"/>
</dbReference>
<keyword evidence="1" id="KW-0808">Transferase</keyword>
<organism evidence="4 5">
    <name type="scientific">Enterococcus florum</name>
    <dbReference type="NCBI Taxonomy" id="2480627"/>
    <lineage>
        <taxon>Bacteria</taxon>
        <taxon>Bacillati</taxon>
        <taxon>Bacillota</taxon>
        <taxon>Bacilli</taxon>
        <taxon>Lactobacillales</taxon>
        <taxon>Enterococcaceae</taxon>
        <taxon>Enterococcus</taxon>
    </lineage>
</organism>
<dbReference type="Proteomes" id="UP000290567">
    <property type="component" value="Unassembled WGS sequence"/>
</dbReference>
<dbReference type="GO" id="GO:0016740">
    <property type="term" value="F:transferase activity"/>
    <property type="evidence" value="ECO:0007669"/>
    <property type="project" value="UniProtKB-KW"/>
</dbReference>
<dbReference type="InterPro" id="IPR004701">
    <property type="entry name" value="PTS_EIIA_man-typ"/>
</dbReference>
<accession>A0A4P5PC19</accession>
<evidence type="ECO:0000256" key="1">
    <source>
        <dbReference type="ARBA" id="ARBA00022679"/>
    </source>
</evidence>
<sequence length="365" mass="41701">MNILKKISQVNHYHLDESNIKSLALHLDTLIEKISEGYSFRDNSFLEHKQQSDIELEKELAVAEHICREISDQLEVELPESEKYFISLYLKAMNEKYTEKKIGVLILTHGNAAATDFAATANQLLNVEHAVGLNMPLSQSVGETLEKATAIVQKIDQGKGVILLSDMGSLNMFGDIITKKTGIPTGTITMVTTPMAIEATRKALLPKMTLQQLAEDIVEQSGYIGNSVQEFQEKNLEETSGIFEDDRRRKIICILEESLIFLDGTTIYDLLETEAHKICEHYQIDHYEDFWIKFLFHTSNMIERAIRKEQFLREETTGIIQRNPSLYDFLREMLTPIENRFAISIEDSEVTFLMELIEVNSEMIA</sequence>
<dbReference type="AlphaFoldDB" id="A0A4P5PC19"/>
<comment type="caution">
    <text evidence="4">The sequence shown here is derived from an EMBL/GenBank/DDBJ whole genome shotgun (WGS) entry which is preliminary data.</text>
</comment>
<dbReference type="Gene3D" id="1.10.1790.10">
    <property type="entry name" value="PRD domain"/>
    <property type="match status" value="2"/>
</dbReference>
<evidence type="ECO:0000259" key="3">
    <source>
        <dbReference type="PROSITE" id="PS51372"/>
    </source>
</evidence>
<feature type="domain" description="PRD" evidence="3">
    <location>
        <begin position="262"/>
        <end position="365"/>
    </location>
</feature>
<dbReference type="GO" id="GO:0009401">
    <property type="term" value="P:phosphoenolpyruvate-dependent sugar phosphotransferase system"/>
    <property type="evidence" value="ECO:0007669"/>
    <property type="project" value="InterPro"/>
</dbReference>
<dbReference type="SUPFAM" id="SSF63520">
    <property type="entry name" value="PTS-regulatory domain, PRD"/>
    <property type="match status" value="2"/>
</dbReference>
<gene>
    <name evidence="4" type="ORF">NRIC_17220</name>
</gene>
<dbReference type="InterPro" id="IPR036634">
    <property type="entry name" value="PRD_sf"/>
</dbReference>
<protein>
    <submittedName>
        <fullName evidence="4">Uncharacterized protein</fullName>
    </submittedName>
</protein>
<keyword evidence="5" id="KW-1185">Reference proteome</keyword>
<evidence type="ECO:0000313" key="5">
    <source>
        <dbReference type="Proteomes" id="UP000290567"/>
    </source>
</evidence>
<dbReference type="EMBL" id="BJCC01000013">
    <property type="protein sequence ID" value="GCF93831.1"/>
    <property type="molecule type" value="Genomic_DNA"/>
</dbReference>
<name>A0A4P5PC19_9ENTE</name>
<reference evidence="5" key="1">
    <citation type="submission" date="2019-02" db="EMBL/GenBank/DDBJ databases">
        <title>Draft genome sequence of Enterococcus sp. Gos25-1.</title>
        <authorList>
            <person name="Tanaka N."/>
            <person name="Shiwa Y."/>
            <person name="Fujita N."/>
        </authorList>
    </citation>
    <scope>NUCLEOTIDE SEQUENCE [LARGE SCALE GENOMIC DNA]</scope>
    <source>
        <strain evidence="5">Gos25-1</strain>
    </source>
</reference>
<dbReference type="Pfam" id="PF00874">
    <property type="entry name" value="PRD"/>
    <property type="match status" value="2"/>
</dbReference>
<dbReference type="PROSITE" id="PS51096">
    <property type="entry name" value="PTS_EIIA_TYPE_4"/>
    <property type="match status" value="1"/>
</dbReference>
<dbReference type="Pfam" id="PF03610">
    <property type="entry name" value="EIIA-man"/>
    <property type="match status" value="1"/>
</dbReference>